<evidence type="ECO:0000256" key="2">
    <source>
        <dbReference type="ARBA" id="ARBA00022723"/>
    </source>
</evidence>
<feature type="compositionally biased region" description="Low complexity" evidence="6">
    <location>
        <begin position="129"/>
        <end position="160"/>
    </location>
</feature>
<name>A0AAD7PAY9_QUISA</name>
<evidence type="ECO:0000256" key="1">
    <source>
        <dbReference type="ARBA" id="ARBA00022448"/>
    </source>
</evidence>
<feature type="compositionally biased region" description="Low complexity" evidence="6">
    <location>
        <begin position="215"/>
        <end position="228"/>
    </location>
</feature>
<sequence length="251" mass="26120">MAFIETLMRLSYLAMLIELTMAANYIVGGSNGGWDTSTNLQPWASSQTFTIGDNLIFQYTPNHDVAEVTKADYDSCLPSNPIQTYNDGASTIPLSSPGKRYFICGTMGHCSQGMKVEIDTLAASASQPIASSSAPTPSPVMASVPSPAPEPTTFSPTPSSEDVPAVPTPSPEDVPAVATPSPEDVPAVATPSPIETRLNGPTLSPVVPSTEFPTSLSPAESSPDPSAASAKLKLQASFAIGFNFLVMLLAP</sequence>
<dbReference type="Gene3D" id="2.60.40.420">
    <property type="entry name" value="Cupredoxins - blue copper proteins"/>
    <property type="match status" value="1"/>
</dbReference>
<evidence type="ECO:0000256" key="7">
    <source>
        <dbReference type="SAM" id="SignalP"/>
    </source>
</evidence>
<protein>
    <submittedName>
        <fullName evidence="9">Blue copper protein</fullName>
    </submittedName>
</protein>
<feature type="domain" description="Phytocyanin" evidence="8">
    <location>
        <begin position="23"/>
        <end position="122"/>
    </location>
</feature>
<dbReference type="InterPro" id="IPR008972">
    <property type="entry name" value="Cupredoxin"/>
</dbReference>
<keyword evidence="7" id="KW-0732">Signal</keyword>
<dbReference type="AlphaFoldDB" id="A0AAD7PAY9"/>
<evidence type="ECO:0000256" key="4">
    <source>
        <dbReference type="ARBA" id="ARBA00023008"/>
    </source>
</evidence>
<dbReference type="CDD" id="cd04216">
    <property type="entry name" value="Phytocyanin"/>
    <property type="match status" value="1"/>
</dbReference>
<keyword evidence="2" id="KW-0479">Metal-binding</keyword>
<dbReference type="GO" id="GO:0009055">
    <property type="term" value="F:electron transfer activity"/>
    <property type="evidence" value="ECO:0007669"/>
    <property type="project" value="InterPro"/>
</dbReference>
<keyword evidence="1" id="KW-0813">Transport</keyword>
<dbReference type="SUPFAM" id="SSF49503">
    <property type="entry name" value="Cupredoxins"/>
    <property type="match status" value="1"/>
</dbReference>
<dbReference type="InterPro" id="IPR039391">
    <property type="entry name" value="Phytocyanin-like"/>
</dbReference>
<evidence type="ECO:0000313" key="9">
    <source>
        <dbReference type="EMBL" id="KAJ7948195.1"/>
    </source>
</evidence>
<keyword evidence="4" id="KW-0186">Copper</keyword>
<dbReference type="Proteomes" id="UP001163823">
    <property type="component" value="Chromosome 12"/>
</dbReference>
<keyword evidence="3" id="KW-0249">Electron transport</keyword>
<dbReference type="InterPro" id="IPR003245">
    <property type="entry name" value="Phytocyanin_dom"/>
</dbReference>
<evidence type="ECO:0000256" key="6">
    <source>
        <dbReference type="SAM" id="MobiDB-lite"/>
    </source>
</evidence>
<proteinExistence type="predicted"/>
<evidence type="ECO:0000256" key="5">
    <source>
        <dbReference type="ARBA" id="ARBA00023180"/>
    </source>
</evidence>
<reference evidence="9" key="1">
    <citation type="journal article" date="2023" name="Science">
        <title>Elucidation of the pathway for biosynthesis of saponin adjuvants from the soapbark tree.</title>
        <authorList>
            <person name="Reed J."/>
            <person name="Orme A."/>
            <person name="El-Demerdash A."/>
            <person name="Owen C."/>
            <person name="Martin L.B.B."/>
            <person name="Misra R.C."/>
            <person name="Kikuchi S."/>
            <person name="Rejzek M."/>
            <person name="Martin A.C."/>
            <person name="Harkess A."/>
            <person name="Leebens-Mack J."/>
            <person name="Louveau T."/>
            <person name="Stephenson M.J."/>
            <person name="Osbourn A."/>
        </authorList>
    </citation>
    <scope>NUCLEOTIDE SEQUENCE</scope>
    <source>
        <strain evidence="9">S10</strain>
    </source>
</reference>
<evidence type="ECO:0000259" key="8">
    <source>
        <dbReference type="PROSITE" id="PS51485"/>
    </source>
</evidence>
<dbReference type="EMBL" id="JARAOO010000012">
    <property type="protein sequence ID" value="KAJ7948195.1"/>
    <property type="molecule type" value="Genomic_DNA"/>
</dbReference>
<dbReference type="FunFam" id="2.60.40.420:FF:000003">
    <property type="entry name" value="Blue copper"/>
    <property type="match status" value="1"/>
</dbReference>
<feature type="region of interest" description="Disordered" evidence="6">
    <location>
        <begin position="129"/>
        <end position="228"/>
    </location>
</feature>
<feature type="signal peptide" evidence="7">
    <location>
        <begin position="1"/>
        <end position="22"/>
    </location>
</feature>
<feature type="chain" id="PRO_5041911249" evidence="7">
    <location>
        <begin position="23"/>
        <end position="251"/>
    </location>
</feature>
<keyword evidence="10" id="KW-1185">Reference proteome</keyword>
<dbReference type="Pfam" id="PF02298">
    <property type="entry name" value="Cu_bind_like"/>
    <property type="match status" value="1"/>
</dbReference>
<comment type="caution">
    <text evidence="9">The sequence shown here is derived from an EMBL/GenBank/DDBJ whole genome shotgun (WGS) entry which is preliminary data.</text>
</comment>
<keyword evidence="5" id="KW-0325">Glycoprotein</keyword>
<evidence type="ECO:0000256" key="3">
    <source>
        <dbReference type="ARBA" id="ARBA00022982"/>
    </source>
</evidence>
<gene>
    <name evidence="9" type="ORF">O6P43_028711</name>
</gene>
<dbReference type="PANTHER" id="PTHR33021:SF492">
    <property type="entry name" value="UCLACYANIN 1"/>
    <property type="match status" value="1"/>
</dbReference>
<evidence type="ECO:0000313" key="10">
    <source>
        <dbReference type="Proteomes" id="UP001163823"/>
    </source>
</evidence>
<dbReference type="PANTHER" id="PTHR33021">
    <property type="entry name" value="BLUE COPPER PROTEIN"/>
    <property type="match status" value="1"/>
</dbReference>
<organism evidence="9 10">
    <name type="scientific">Quillaja saponaria</name>
    <name type="common">Soap bark tree</name>
    <dbReference type="NCBI Taxonomy" id="32244"/>
    <lineage>
        <taxon>Eukaryota</taxon>
        <taxon>Viridiplantae</taxon>
        <taxon>Streptophyta</taxon>
        <taxon>Embryophyta</taxon>
        <taxon>Tracheophyta</taxon>
        <taxon>Spermatophyta</taxon>
        <taxon>Magnoliopsida</taxon>
        <taxon>eudicotyledons</taxon>
        <taxon>Gunneridae</taxon>
        <taxon>Pentapetalae</taxon>
        <taxon>rosids</taxon>
        <taxon>fabids</taxon>
        <taxon>Fabales</taxon>
        <taxon>Quillajaceae</taxon>
        <taxon>Quillaja</taxon>
    </lineage>
</organism>
<accession>A0AAD7PAY9</accession>
<dbReference type="KEGG" id="qsa:O6P43_028711"/>
<dbReference type="GO" id="GO:0046872">
    <property type="term" value="F:metal ion binding"/>
    <property type="evidence" value="ECO:0007669"/>
    <property type="project" value="UniProtKB-KW"/>
</dbReference>
<dbReference type="GO" id="GO:0005886">
    <property type="term" value="C:plasma membrane"/>
    <property type="evidence" value="ECO:0007669"/>
    <property type="project" value="TreeGrafter"/>
</dbReference>
<dbReference type="PROSITE" id="PS51485">
    <property type="entry name" value="PHYTOCYANIN"/>
    <property type="match status" value="1"/>
</dbReference>